<evidence type="ECO:0000313" key="2">
    <source>
        <dbReference type="Proteomes" id="UP000221165"/>
    </source>
</evidence>
<dbReference type="RefSeq" id="XP_067919156.1">
    <property type="nucleotide sequence ID" value="XM_068068864.1"/>
</dbReference>
<dbReference type="GeneID" id="94432075"/>
<reference evidence="1 2" key="1">
    <citation type="journal article" date="2017" name="Int. J. Parasitol.">
        <title>The genome of the protozoan parasite Cystoisospora suis and a reverse vaccinology approach to identify vaccine candidates.</title>
        <authorList>
            <person name="Palmieri N."/>
            <person name="Shrestha A."/>
            <person name="Ruttkowski B."/>
            <person name="Beck T."/>
            <person name="Vogl C."/>
            <person name="Tomley F."/>
            <person name="Blake D.P."/>
            <person name="Joachim A."/>
        </authorList>
    </citation>
    <scope>NUCLEOTIDE SEQUENCE [LARGE SCALE GENOMIC DNA]</scope>
    <source>
        <strain evidence="1 2">Wien I</strain>
    </source>
</reference>
<comment type="caution">
    <text evidence="1">The sequence shown here is derived from an EMBL/GenBank/DDBJ whole genome shotgun (WGS) entry which is preliminary data.</text>
</comment>
<sequence>MRLQIINVHEYTHTSVLYLDVKMYVSRILVSYVRTSVTHEPV</sequence>
<evidence type="ECO:0000313" key="1">
    <source>
        <dbReference type="EMBL" id="PHJ17435.1"/>
    </source>
</evidence>
<keyword evidence="2" id="KW-1185">Reference proteome</keyword>
<proteinExistence type="predicted"/>
<accession>A0A2C6KLR2</accession>
<dbReference type="VEuPathDB" id="ToxoDB:CSUI_008739"/>
<dbReference type="AlphaFoldDB" id="A0A2C6KLR2"/>
<dbReference type="EMBL" id="MIGC01004979">
    <property type="protein sequence ID" value="PHJ17435.1"/>
    <property type="molecule type" value="Genomic_DNA"/>
</dbReference>
<dbReference type="Proteomes" id="UP000221165">
    <property type="component" value="Unassembled WGS sequence"/>
</dbReference>
<name>A0A2C6KLR2_9APIC</name>
<protein>
    <submittedName>
        <fullName evidence="1">Uncharacterized protein</fullName>
    </submittedName>
</protein>
<organism evidence="1 2">
    <name type="scientific">Cystoisospora suis</name>
    <dbReference type="NCBI Taxonomy" id="483139"/>
    <lineage>
        <taxon>Eukaryota</taxon>
        <taxon>Sar</taxon>
        <taxon>Alveolata</taxon>
        <taxon>Apicomplexa</taxon>
        <taxon>Conoidasida</taxon>
        <taxon>Coccidia</taxon>
        <taxon>Eucoccidiorida</taxon>
        <taxon>Eimeriorina</taxon>
        <taxon>Sarcocystidae</taxon>
        <taxon>Cystoisospora</taxon>
    </lineage>
</organism>
<gene>
    <name evidence="1" type="ORF">CSUI_008739</name>
</gene>